<dbReference type="RefSeq" id="WP_275705856.1">
    <property type="nucleotide sequence ID" value="NZ_JANCMW010000004.1"/>
</dbReference>
<dbReference type="SUPFAM" id="SSF46894">
    <property type="entry name" value="C-terminal effector domain of the bipartite response regulators"/>
    <property type="match status" value="1"/>
</dbReference>
<dbReference type="InterPro" id="IPR000792">
    <property type="entry name" value="Tscrpt_reg_LuxR_C"/>
</dbReference>
<proteinExistence type="predicted"/>
<name>A0ABT5YB87_9GAMM</name>
<comment type="caution">
    <text evidence="2">The sequence shown here is derived from an EMBL/GenBank/DDBJ whole genome shotgun (WGS) entry which is preliminary data.</text>
</comment>
<dbReference type="EMBL" id="JANCMW010000004">
    <property type="protein sequence ID" value="MDF0750325.1"/>
    <property type="molecule type" value="Genomic_DNA"/>
</dbReference>
<evidence type="ECO:0000313" key="3">
    <source>
        <dbReference type="Proteomes" id="UP001143391"/>
    </source>
</evidence>
<protein>
    <submittedName>
        <fullName evidence="2">LuxR C-terminal-related transcriptional regulator</fullName>
    </submittedName>
</protein>
<feature type="domain" description="HTH luxR-type" evidence="1">
    <location>
        <begin position="11"/>
        <end position="76"/>
    </location>
</feature>
<accession>A0ABT5YB87</accession>
<dbReference type="InterPro" id="IPR036388">
    <property type="entry name" value="WH-like_DNA-bd_sf"/>
</dbReference>
<dbReference type="SMART" id="SM00421">
    <property type="entry name" value="HTH_LUXR"/>
    <property type="match status" value="1"/>
</dbReference>
<dbReference type="Proteomes" id="UP001143391">
    <property type="component" value="Unassembled WGS sequence"/>
</dbReference>
<evidence type="ECO:0000259" key="1">
    <source>
        <dbReference type="PROSITE" id="PS50043"/>
    </source>
</evidence>
<dbReference type="InterPro" id="IPR016032">
    <property type="entry name" value="Sig_transdc_resp-reg_C-effctor"/>
</dbReference>
<evidence type="ECO:0000313" key="2">
    <source>
        <dbReference type="EMBL" id="MDF0750325.1"/>
    </source>
</evidence>
<organism evidence="2 3">
    <name type="scientific">Marinobacter iranensis</name>
    <dbReference type="NCBI Taxonomy" id="2962607"/>
    <lineage>
        <taxon>Bacteria</taxon>
        <taxon>Pseudomonadati</taxon>
        <taxon>Pseudomonadota</taxon>
        <taxon>Gammaproteobacteria</taxon>
        <taxon>Pseudomonadales</taxon>
        <taxon>Marinobacteraceae</taxon>
        <taxon>Marinobacter</taxon>
    </lineage>
</organism>
<dbReference type="Gene3D" id="1.10.10.10">
    <property type="entry name" value="Winged helix-like DNA-binding domain superfamily/Winged helix DNA-binding domain"/>
    <property type="match status" value="1"/>
</dbReference>
<dbReference type="Pfam" id="PF00196">
    <property type="entry name" value="GerE"/>
    <property type="match status" value="1"/>
</dbReference>
<gene>
    <name evidence="2" type="ORF">NLU14_08785</name>
</gene>
<dbReference type="PROSITE" id="PS50043">
    <property type="entry name" value="HTH_LUXR_2"/>
    <property type="match status" value="1"/>
</dbReference>
<reference evidence="2" key="1">
    <citation type="submission" date="2022-07" db="EMBL/GenBank/DDBJ databases">
        <title>Marinobacter iranensis a new bacterium isolate from a hipersaline lake in Iran.</title>
        <authorList>
            <person name="Mohammad A.M.A."/>
            <person name="Cristina S.-P."/>
            <person name="Antonio V."/>
        </authorList>
    </citation>
    <scope>NUCLEOTIDE SEQUENCE</scope>
    <source>
        <strain evidence="2">71-i</strain>
    </source>
</reference>
<keyword evidence="3" id="KW-1185">Reference proteome</keyword>
<sequence>MHRFKHCEIRLGQEADKLTGPQKAVVLFLAFGLSNKMIGAAMGRSPETVKSHIDTLRIIFGADSRAGIVGQAFCHGVLRPSINAVLALGLGLALGMGSLPQIDDRNALRRGPRPVRVTSARYQPINLGVLTA</sequence>